<dbReference type="AlphaFoldDB" id="A0A0H0XST2"/>
<keyword evidence="3" id="KW-1185">Reference proteome</keyword>
<dbReference type="PATRIC" id="fig|874156.12.peg.1301"/>
<evidence type="ECO:0008006" key="4">
    <source>
        <dbReference type="Google" id="ProtNLM"/>
    </source>
</evidence>
<dbReference type="STRING" id="874156.GCA_001021555_00008"/>
<reference evidence="2 3" key="1">
    <citation type="submission" date="2015-04" db="EMBL/GenBank/DDBJ databases">
        <title>The draft genome sequence of Erythrobacter marinus HWDM-33.</title>
        <authorList>
            <person name="Zhuang L."/>
            <person name="Liu Y."/>
            <person name="Shao Z."/>
        </authorList>
    </citation>
    <scope>NUCLEOTIDE SEQUENCE [LARGE SCALE GENOMIC DNA]</scope>
    <source>
        <strain evidence="2 3">HWDM-33</strain>
    </source>
</reference>
<keyword evidence="1" id="KW-0812">Transmembrane</keyword>
<gene>
    <name evidence="2" type="ORF">AAV99_06315</name>
</gene>
<dbReference type="OrthoDB" id="1495896at2"/>
<protein>
    <recommendedName>
        <fullName evidence="4">Nitrogen fixation protein FixH</fullName>
    </recommendedName>
</protein>
<evidence type="ECO:0000256" key="1">
    <source>
        <dbReference type="SAM" id="Phobius"/>
    </source>
</evidence>
<accession>A0A0H0XST2</accession>
<proteinExistence type="predicted"/>
<organism evidence="2 3">
    <name type="scientific">Aurantiacibacter marinus</name>
    <dbReference type="NCBI Taxonomy" id="874156"/>
    <lineage>
        <taxon>Bacteria</taxon>
        <taxon>Pseudomonadati</taxon>
        <taxon>Pseudomonadota</taxon>
        <taxon>Alphaproteobacteria</taxon>
        <taxon>Sphingomonadales</taxon>
        <taxon>Erythrobacteraceae</taxon>
        <taxon>Aurantiacibacter</taxon>
    </lineage>
</organism>
<dbReference type="InterPro" id="IPR008620">
    <property type="entry name" value="FixH"/>
</dbReference>
<keyword evidence="1" id="KW-0472">Membrane</keyword>
<dbReference type="Pfam" id="PF05751">
    <property type="entry name" value="FixH"/>
    <property type="match status" value="1"/>
</dbReference>
<dbReference type="EMBL" id="LBHU01000001">
    <property type="protein sequence ID" value="KLI65061.1"/>
    <property type="molecule type" value="Genomic_DNA"/>
</dbReference>
<sequence length="147" mass="15729">MMQPFTGRHMAIIMVCGFGVIIAVNLFMATLAVGGFSGVVVKNSYVASQQFNGWLDEAQAQEALGWIVTTGRTADGSISVATAEVPEGAVLTGRARRPLGDSDITDIVFTGNVETGFRSTLPLPPGRWLVRVEVAAGEDRWRSESEL</sequence>
<comment type="caution">
    <text evidence="2">The sequence shown here is derived from an EMBL/GenBank/DDBJ whole genome shotgun (WGS) entry which is preliminary data.</text>
</comment>
<name>A0A0H0XST2_9SPHN</name>
<evidence type="ECO:0000313" key="3">
    <source>
        <dbReference type="Proteomes" id="UP000053455"/>
    </source>
</evidence>
<keyword evidence="1" id="KW-1133">Transmembrane helix</keyword>
<dbReference type="Proteomes" id="UP000053455">
    <property type="component" value="Unassembled WGS sequence"/>
</dbReference>
<feature type="transmembrane region" description="Helical" evidence="1">
    <location>
        <begin position="12"/>
        <end position="36"/>
    </location>
</feature>
<dbReference type="RefSeq" id="WP_047092940.1">
    <property type="nucleotide sequence ID" value="NZ_LBHU01000001.1"/>
</dbReference>
<evidence type="ECO:0000313" key="2">
    <source>
        <dbReference type="EMBL" id="KLI65061.1"/>
    </source>
</evidence>